<sequence length="382" mass="42047">MVEGPVGIGGLRGIFPRHEALSICPTGPASQAMRFPGVIPPPRCRKWALDNGGTRQGPFAAAAPRFQPAPRHEHPLPFLFGSPASRGARDVGAAHAHNRLLVRTSQQNNKINTLILLDQITSLKCRSLRIFACVESCRTMPFVGGFSRGFPVSLALSFRHCSIHTSITLIGSQDLDVKSRPNLFTHFIKMFLRSGPLCKMPPSSWDHHYSLYFTALYSGHLSCIPAFICFCHRLLGFYSTYLSLIVLLYILITRVGKIFAGSKTRRTQFLLPTGAKRVVGPVSSSRYVFTVHLPLGTEGSSRLSSSLLPCCYTTRRCAGVMGRGRRDPGTTTPYISLASVTRRCLEIRMLHTAHCVPLGVLCTCAFKVKKRGSYTDDTNTHA</sequence>
<feature type="transmembrane region" description="Helical" evidence="1">
    <location>
        <begin position="241"/>
        <end position="260"/>
    </location>
</feature>
<evidence type="ECO:0000256" key="1">
    <source>
        <dbReference type="SAM" id="Phobius"/>
    </source>
</evidence>
<reference evidence="2 3" key="1">
    <citation type="submission" date="2023-02" db="EMBL/GenBank/DDBJ databases">
        <title>LHISI_Scaffold_Assembly.</title>
        <authorList>
            <person name="Stuart O.P."/>
            <person name="Cleave R."/>
            <person name="Magrath M.J.L."/>
            <person name="Mikheyev A.S."/>
        </authorList>
    </citation>
    <scope>NUCLEOTIDE SEQUENCE [LARGE SCALE GENOMIC DNA]</scope>
    <source>
        <strain evidence="2">Daus_M_001</strain>
        <tissue evidence="2">Leg muscle</tissue>
    </source>
</reference>
<dbReference type="EMBL" id="JARBHB010000009">
    <property type="protein sequence ID" value="KAJ8875276.1"/>
    <property type="molecule type" value="Genomic_DNA"/>
</dbReference>
<comment type="caution">
    <text evidence="2">The sequence shown here is derived from an EMBL/GenBank/DDBJ whole genome shotgun (WGS) entry which is preliminary data.</text>
</comment>
<evidence type="ECO:0000313" key="2">
    <source>
        <dbReference type="EMBL" id="KAJ8875276.1"/>
    </source>
</evidence>
<keyword evidence="3" id="KW-1185">Reference proteome</keyword>
<keyword evidence="1" id="KW-0812">Transmembrane</keyword>
<dbReference type="Proteomes" id="UP001159363">
    <property type="component" value="Chromosome 8"/>
</dbReference>
<name>A0ABQ9GTB0_9NEOP</name>
<keyword evidence="1" id="KW-0472">Membrane</keyword>
<protein>
    <submittedName>
        <fullName evidence="2">Uncharacterized protein</fullName>
    </submittedName>
</protein>
<accession>A0ABQ9GTB0</accession>
<evidence type="ECO:0000313" key="3">
    <source>
        <dbReference type="Proteomes" id="UP001159363"/>
    </source>
</evidence>
<organism evidence="2 3">
    <name type="scientific">Dryococelus australis</name>
    <dbReference type="NCBI Taxonomy" id="614101"/>
    <lineage>
        <taxon>Eukaryota</taxon>
        <taxon>Metazoa</taxon>
        <taxon>Ecdysozoa</taxon>
        <taxon>Arthropoda</taxon>
        <taxon>Hexapoda</taxon>
        <taxon>Insecta</taxon>
        <taxon>Pterygota</taxon>
        <taxon>Neoptera</taxon>
        <taxon>Polyneoptera</taxon>
        <taxon>Phasmatodea</taxon>
        <taxon>Verophasmatodea</taxon>
        <taxon>Anareolatae</taxon>
        <taxon>Phasmatidae</taxon>
        <taxon>Eurycanthinae</taxon>
        <taxon>Dryococelus</taxon>
    </lineage>
</organism>
<keyword evidence="1" id="KW-1133">Transmembrane helix</keyword>
<proteinExistence type="predicted"/>
<gene>
    <name evidence="2" type="ORF">PR048_023171</name>
</gene>